<keyword evidence="1" id="KW-0812">Transmembrane</keyword>
<name>A0A6A7RY70_9PROT</name>
<sequence>MKVLAVPPVSVPISEGIGIFVGIVAWDVLSVGEMELLKALLISAGGTAVWYGARYWQCRRRKRR</sequence>
<feature type="transmembrane region" description="Helical" evidence="1">
    <location>
        <begin position="36"/>
        <end position="56"/>
    </location>
</feature>
<gene>
    <name evidence="2" type="ORF">CRU78_18855</name>
</gene>
<dbReference type="AlphaFoldDB" id="A0A6A7RY70"/>
<dbReference type="EMBL" id="PDHS01000525">
    <property type="protein sequence ID" value="MQM32431.1"/>
    <property type="molecule type" value="Genomic_DNA"/>
</dbReference>
<dbReference type="Proteomes" id="UP000342300">
    <property type="component" value="Unassembled WGS sequence"/>
</dbReference>
<comment type="caution">
    <text evidence="2">The sequence shown here is derived from an EMBL/GenBank/DDBJ whole genome shotgun (WGS) entry which is preliminary data.</text>
</comment>
<evidence type="ECO:0000313" key="2">
    <source>
        <dbReference type="EMBL" id="MQM32431.1"/>
    </source>
</evidence>
<proteinExistence type="predicted"/>
<evidence type="ECO:0000313" key="3">
    <source>
        <dbReference type="Proteomes" id="UP000342300"/>
    </source>
</evidence>
<reference evidence="2 3" key="1">
    <citation type="submission" date="2017-09" db="EMBL/GenBank/DDBJ databases">
        <title>Metagenomic Analysis Reveals Denitrifying Candidatus Accumulibacter and Flanking Population as a Source of N2O.</title>
        <authorList>
            <person name="Gao H."/>
            <person name="Mao Y."/>
            <person name="Zhao X."/>
            <person name="Liu W.-T."/>
            <person name="Zhang T."/>
            <person name="Wells G."/>
        </authorList>
    </citation>
    <scope>NUCLEOTIDE SEQUENCE [LARGE SCALE GENOMIC DNA]</scope>
    <source>
        <strain evidence="2">CANDO_2_IC</strain>
    </source>
</reference>
<accession>A0A6A7RY70</accession>
<protein>
    <submittedName>
        <fullName evidence="2">Uncharacterized protein</fullName>
    </submittedName>
</protein>
<keyword evidence="1" id="KW-0472">Membrane</keyword>
<evidence type="ECO:0000256" key="1">
    <source>
        <dbReference type="SAM" id="Phobius"/>
    </source>
</evidence>
<organism evidence="2 3">
    <name type="scientific">Candidatus Accumulibacter phosphatis</name>
    <dbReference type="NCBI Taxonomy" id="327160"/>
    <lineage>
        <taxon>Bacteria</taxon>
        <taxon>Pseudomonadati</taxon>
        <taxon>Pseudomonadota</taxon>
        <taxon>Betaproteobacteria</taxon>
        <taxon>Candidatus Accumulibacter</taxon>
    </lineage>
</organism>
<keyword evidence="1" id="KW-1133">Transmembrane helix</keyword>